<dbReference type="InterPro" id="IPR006143">
    <property type="entry name" value="RND_pump_MFP"/>
</dbReference>
<dbReference type="AlphaFoldDB" id="A0A845DUN9"/>
<dbReference type="PANTHER" id="PTHR30469:SF33">
    <property type="entry name" value="SLR1207 PROTEIN"/>
    <property type="match status" value="1"/>
</dbReference>
<dbReference type="Pfam" id="PF25989">
    <property type="entry name" value="YknX_C"/>
    <property type="match status" value="1"/>
</dbReference>
<feature type="domain" description="YknX-like C-terminal permuted SH3-like" evidence="5">
    <location>
        <begin position="372"/>
        <end position="439"/>
    </location>
</feature>
<gene>
    <name evidence="6" type="ORF">GLW04_10030</name>
</gene>
<feature type="signal peptide" evidence="3">
    <location>
        <begin position="1"/>
        <end position="18"/>
    </location>
</feature>
<evidence type="ECO:0000256" key="1">
    <source>
        <dbReference type="ARBA" id="ARBA00009477"/>
    </source>
</evidence>
<evidence type="ECO:0000256" key="3">
    <source>
        <dbReference type="SAM" id="SignalP"/>
    </source>
</evidence>
<name>A0A845DUN9_9BACI</name>
<dbReference type="SUPFAM" id="SSF57997">
    <property type="entry name" value="Tropomyosin"/>
    <property type="match status" value="1"/>
</dbReference>
<dbReference type="GO" id="GO:1990281">
    <property type="term" value="C:efflux pump complex"/>
    <property type="evidence" value="ECO:0007669"/>
    <property type="project" value="TreeGrafter"/>
</dbReference>
<evidence type="ECO:0000313" key="7">
    <source>
        <dbReference type="Proteomes" id="UP000460949"/>
    </source>
</evidence>
<dbReference type="PROSITE" id="PS51257">
    <property type="entry name" value="PROKAR_LIPOPROTEIN"/>
    <property type="match status" value="1"/>
</dbReference>
<dbReference type="NCBIfam" id="TIGR01730">
    <property type="entry name" value="RND_mfp"/>
    <property type="match status" value="1"/>
</dbReference>
<evidence type="ECO:0000256" key="2">
    <source>
        <dbReference type="SAM" id="MobiDB-lite"/>
    </source>
</evidence>
<reference evidence="6 7" key="1">
    <citation type="submission" date="2019-11" db="EMBL/GenBank/DDBJ databases">
        <title>Genome sequences of 17 halophilic strains isolated from different environments.</title>
        <authorList>
            <person name="Furrow R.E."/>
        </authorList>
    </citation>
    <scope>NUCLEOTIDE SEQUENCE [LARGE SCALE GENOMIC DNA]</scope>
    <source>
        <strain evidence="6 7">22511_23_Filter</strain>
    </source>
</reference>
<dbReference type="EMBL" id="WMET01000002">
    <property type="protein sequence ID" value="MYL20225.1"/>
    <property type="molecule type" value="Genomic_DNA"/>
</dbReference>
<feature type="region of interest" description="Disordered" evidence="2">
    <location>
        <begin position="194"/>
        <end position="213"/>
    </location>
</feature>
<dbReference type="RefSeq" id="WP_160836753.1">
    <property type="nucleotide sequence ID" value="NZ_WMET01000002.1"/>
</dbReference>
<dbReference type="Gene3D" id="2.40.50.100">
    <property type="match status" value="1"/>
</dbReference>
<dbReference type="SUPFAM" id="SSF111369">
    <property type="entry name" value="HlyD-like secretion proteins"/>
    <property type="match status" value="1"/>
</dbReference>
<accession>A0A845DUN9</accession>
<dbReference type="InterPro" id="IPR058637">
    <property type="entry name" value="YknX-like_C"/>
</dbReference>
<dbReference type="Gene3D" id="2.40.30.170">
    <property type="match status" value="1"/>
</dbReference>
<dbReference type="InterPro" id="IPR058625">
    <property type="entry name" value="MdtA-like_BSH"/>
</dbReference>
<keyword evidence="3" id="KW-0732">Signal</keyword>
<proteinExistence type="inferred from homology"/>
<dbReference type="GO" id="GO:0015562">
    <property type="term" value="F:efflux transmembrane transporter activity"/>
    <property type="evidence" value="ECO:0007669"/>
    <property type="project" value="TreeGrafter"/>
</dbReference>
<dbReference type="Gene3D" id="2.40.420.20">
    <property type="match status" value="1"/>
</dbReference>
<dbReference type="Pfam" id="PF25917">
    <property type="entry name" value="BSH_RND"/>
    <property type="match status" value="1"/>
</dbReference>
<feature type="chain" id="PRO_5038409744" evidence="3">
    <location>
        <begin position="19"/>
        <end position="448"/>
    </location>
</feature>
<evidence type="ECO:0000259" key="4">
    <source>
        <dbReference type="Pfam" id="PF25917"/>
    </source>
</evidence>
<evidence type="ECO:0000313" key="6">
    <source>
        <dbReference type="EMBL" id="MYL20225.1"/>
    </source>
</evidence>
<feature type="domain" description="Multidrug resistance protein MdtA-like barrel-sandwich hybrid" evidence="4">
    <location>
        <begin position="61"/>
        <end position="287"/>
    </location>
</feature>
<dbReference type="PANTHER" id="PTHR30469">
    <property type="entry name" value="MULTIDRUG RESISTANCE PROTEIN MDTA"/>
    <property type="match status" value="1"/>
</dbReference>
<protein>
    <submittedName>
        <fullName evidence="6">Efflux RND transporter periplasmic adaptor subunit</fullName>
    </submittedName>
</protein>
<comment type="caution">
    <text evidence="6">The sequence shown here is derived from an EMBL/GenBank/DDBJ whole genome shotgun (WGS) entry which is preliminary data.</text>
</comment>
<comment type="similarity">
    <text evidence="1">Belongs to the membrane fusion protein (MFP) (TC 8.A.1) family.</text>
</comment>
<organism evidence="6 7">
    <name type="scientific">Halobacillus litoralis</name>
    <dbReference type="NCBI Taxonomy" id="45668"/>
    <lineage>
        <taxon>Bacteria</taxon>
        <taxon>Bacillati</taxon>
        <taxon>Bacillota</taxon>
        <taxon>Bacilli</taxon>
        <taxon>Bacillales</taxon>
        <taxon>Bacillaceae</taxon>
        <taxon>Halobacillus</taxon>
    </lineage>
</organism>
<evidence type="ECO:0000259" key="5">
    <source>
        <dbReference type="Pfam" id="PF25989"/>
    </source>
</evidence>
<dbReference type="Proteomes" id="UP000460949">
    <property type="component" value="Unassembled WGS sequence"/>
</dbReference>
<sequence>MKRLLLLFILLFFVTACMQEESSEETEERVTPVKVDRVENEDFVIERKIAGRAASPDSSPVMPETPGEVATLNISKGDRVEKGETIAVVRPGGNVGDQVELQEIAVRQAEKQLDNARISKEQAQLGVENAEDQVELAKQASQSEASQSAQAAEAAKQQYEQAQQIADETKKLVDEGTIPEALYTQAQNRADQAHAQYQQLQGQKSQSSSAVSQAEAQVDQAQQQLEQAQVAVEQAELQVEQANVQLNQAEEQAANEAITAPVTGEVASLSAEEGDMVTNQQPFATVVSLNPMTISASVTPEQLDLFEKGQELQVDLPALEKEAASVIDYISSVPDDTGLYPVEATVDNAEEDIKPGMMASFLLPENVVEDALIIPTDGLVEQNDETFVYKVEEEKAVRVDVEVIESQSDFSAVSGEITAEDDIITSGQLTLSDGDKVTIMKEESDEAR</sequence>